<keyword evidence="5 10" id="KW-0067">ATP-binding</keyword>
<evidence type="ECO:0000313" key="16">
    <source>
        <dbReference type="Proteomes" id="UP000050515"/>
    </source>
</evidence>
<dbReference type="GO" id="GO:0004814">
    <property type="term" value="F:arginine-tRNA ligase activity"/>
    <property type="evidence" value="ECO:0007669"/>
    <property type="project" value="UniProtKB-UniRule"/>
</dbReference>
<gene>
    <name evidence="14" type="ORF">AOG54_08555</name>
    <name evidence="13" type="ORF">SE19_08990</name>
</gene>
<dbReference type="GO" id="GO:0005524">
    <property type="term" value="F:ATP binding"/>
    <property type="evidence" value="ECO:0007669"/>
    <property type="project" value="UniProtKB-KW"/>
</dbReference>
<keyword evidence="4 10" id="KW-0547">Nucleotide-binding</keyword>
<evidence type="ECO:0000256" key="1">
    <source>
        <dbReference type="ARBA" id="ARBA00005594"/>
    </source>
</evidence>
<keyword evidence="6 10" id="KW-0648">Protein biosynthesis</keyword>
<dbReference type="InterPro" id="IPR009080">
    <property type="entry name" value="tRNAsynth_Ia_anticodon-bd"/>
</dbReference>
<dbReference type="Pfam" id="PF03485">
    <property type="entry name" value="Arg_tRNA_synt_N"/>
    <property type="match status" value="1"/>
</dbReference>
<accession>A0A0N8PP64</accession>
<dbReference type="Proteomes" id="UP000050515">
    <property type="component" value="Unassembled WGS sequence"/>
</dbReference>
<comment type="caution">
    <text evidence="13">The sequence shown here is derived from an EMBL/GenBank/DDBJ whole genome shotgun (WGS) entry which is preliminary data.</text>
</comment>
<dbReference type="PRINTS" id="PR01038">
    <property type="entry name" value="TRNASYNTHARG"/>
</dbReference>
<evidence type="ECO:0000256" key="4">
    <source>
        <dbReference type="ARBA" id="ARBA00022741"/>
    </source>
</evidence>
<dbReference type="EC" id="6.1.1.19" evidence="2 9"/>
<dbReference type="InterPro" id="IPR036695">
    <property type="entry name" value="Arg-tRNA-synth_N_sf"/>
</dbReference>
<dbReference type="InterPro" id="IPR008909">
    <property type="entry name" value="DALR_anticod-bd"/>
</dbReference>
<evidence type="ECO:0000256" key="5">
    <source>
        <dbReference type="ARBA" id="ARBA00022840"/>
    </source>
</evidence>
<dbReference type="SUPFAM" id="SSF52374">
    <property type="entry name" value="Nucleotidylyl transferase"/>
    <property type="match status" value="1"/>
</dbReference>
<comment type="catalytic activity">
    <reaction evidence="8">
        <text>tRNA(Arg) + L-arginine + ATP = L-arginyl-tRNA(Arg) + AMP + diphosphate</text>
        <dbReference type="Rhea" id="RHEA:20301"/>
        <dbReference type="Rhea" id="RHEA-COMP:9658"/>
        <dbReference type="Rhea" id="RHEA-COMP:9673"/>
        <dbReference type="ChEBI" id="CHEBI:30616"/>
        <dbReference type="ChEBI" id="CHEBI:32682"/>
        <dbReference type="ChEBI" id="CHEBI:33019"/>
        <dbReference type="ChEBI" id="CHEBI:78442"/>
        <dbReference type="ChEBI" id="CHEBI:78513"/>
        <dbReference type="ChEBI" id="CHEBI:456215"/>
        <dbReference type="EC" id="6.1.1.19"/>
    </reaction>
</comment>
<dbReference type="Gene3D" id="1.10.730.10">
    <property type="entry name" value="Isoleucyl-tRNA Synthetase, Domain 1"/>
    <property type="match status" value="1"/>
</dbReference>
<dbReference type="SMART" id="SM00836">
    <property type="entry name" value="DALR_1"/>
    <property type="match status" value="1"/>
</dbReference>
<dbReference type="Gene3D" id="3.30.1360.70">
    <property type="entry name" value="Arginyl tRNA synthetase N-terminal domain"/>
    <property type="match status" value="1"/>
</dbReference>
<dbReference type="RefSeq" id="WP_048101865.1">
    <property type="nucleotide sequence ID" value="NZ_JBBYJF010000009.1"/>
</dbReference>
<dbReference type="PATRIC" id="fig|507754.4.peg.562"/>
<evidence type="ECO:0000256" key="8">
    <source>
        <dbReference type="ARBA" id="ARBA00049339"/>
    </source>
</evidence>
<dbReference type="Pfam" id="PF00750">
    <property type="entry name" value="tRNA-synt_1d"/>
    <property type="match status" value="1"/>
</dbReference>
<dbReference type="SMART" id="SM01016">
    <property type="entry name" value="Arg_tRNA_synt_N"/>
    <property type="match status" value="1"/>
</dbReference>
<evidence type="ECO:0000256" key="2">
    <source>
        <dbReference type="ARBA" id="ARBA00012837"/>
    </source>
</evidence>
<dbReference type="SUPFAM" id="SSF55190">
    <property type="entry name" value="Arginyl-tRNA synthetase (ArgRS), N-terminal 'additional' domain"/>
    <property type="match status" value="1"/>
</dbReference>
<organism evidence="13 16">
    <name type="scientific">Acidiplasma aeolicum</name>
    <dbReference type="NCBI Taxonomy" id="507754"/>
    <lineage>
        <taxon>Archaea</taxon>
        <taxon>Methanobacteriati</taxon>
        <taxon>Thermoplasmatota</taxon>
        <taxon>Thermoplasmata</taxon>
        <taxon>Thermoplasmatales</taxon>
        <taxon>Ferroplasmaceae</taxon>
        <taxon>Acidiplasma</taxon>
    </lineage>
</organism>
<evidence type="ECO:0000259" key="11">
    <source>
        <dbReference type="SMART" id="SM00836"/>
    </source>
</evidence>
<dbReference type="EMBL" id="LKBG01000083">
    <property type="protein sequence ID" value="KQB35775.1"/>
    <property type="molecule type" value="Genomic_DNA"/>
</dbReference>
<dbReference type="GO" id="GO:0006420">
    <property type="term" value="P:arginyl-tRNA aminoacylation"/>
    <property type="evidence" value="ECO:0007669"/>
    <property type="project" value="UniProtKB-UniRule"/>
</dbReference>
<dbReference type="GO" id="GO:0005737">
    <property type="term" value="C:cytoplasm"/>
    <property type="evidence" value="ECO:0007669"/>
    <property type="project" value="UniProtKB-UniRule"/>
</dbReference>
<dbReference type="NCBIfam" id="TIGR00456">
    <property type="entry name" value="argS"/>
    <property type="match status" value="1"/>
</dbReference>
<sequence>MLIFDDYKEIILKRLRELYPDISQNDVELGRDYGDFTLKIFKLKEDPKIILKKIKENLSEDFIERIDLQGNYINFFIRPENMLGIIYNSIKDFGYFPNTFQDTSKVLIEHTSANPTGPIHVGRIRNSIIGDSIYKILERYGYRSCTQYFVNDSGKQVISLYLGHVKYHKNEKPDLQNLLDGYQRIYREMETNKSIENEIEALAERYEKGDKELIDNIQHVASIVLDSVKSSLKKIGIEISTYVWESNFILYGDVNKMLESISENLKSEGSAKYIEIGDKKIFLTRADGTSLYFSRDIVYHLFKQENFDWLVDVLGEDHKDHAKNLEYVLKTFFDFQSKIDFVFYGFVSLENGKMSTRKGRIVTLDDLYEKTIEESVKIIKEKRPDYDENLIKNVSEAIAASSIRFNIVRVNANKPIVFKWSEALNFEGDSAPYIMYSYARACSVLRKSSKSGGELGNDYNKYEKDLIRVMYSYPYSLKSAVEFLRPDIIANYLLNLSKAFNEFYLNCPVINTPEESKRILLIMVYKNIMEDASKLIGIKLLDEI</sequence>
<dbReference type="GeneID" id="84221816"/>
<dbReference type="OrthoDB" id="372102at2157"/>
<evidence type="ECO:0000256" key="7">
    <source>
        <dbReference type="ARBA" id="ARBA00023146"/>
    </source>
</evidence>
<dbReference type="AlphaFoldDB" id="A0A0N8PP64"/>
<dbReference type="EMBL" id="LJCQ01000441">
    <property type="protein sequence ID" value="KPV43453.1"/>
    <property type="molecule type" value="Genomic_DNA"/>
</dbReference>
<protein>
    <recommendedName>
        <fullName evidence="2 9">Arginine--tRNA ligase</fullName>
        <ecNumber evidence="2 9">6.1.1.19</ecNumber>
    </recommendedName>
</protein>
<feature type="domain" description="DALR anticodon binding" evidence="11">
    <location>
        <begin position="434"/>
        <end position="544"/>
    </location>
</feature>
<keyword evidence="7 10" id="KW-0030">Aminoacyl-tRNA synthetase</keyword>
<dbReference type="InterPro" id="IPR035684">
    <property type="entry name" value="ArgRS_core"/>
</dbReference>
<dbReference type="InterPro" id="IPR014729">
    <property type="entry name" value="Rossmann-like_a/b/a_fold"/>
</dbReference>
<evidence type="ECO:0000256" key="9">
    <source>
        <dbReference type="NCBIfam" id="TIGR00456"/>
    </source>
</evidence>
<evidence type="ECO:0000313" key="15">
    <source>
        <dbReference type="Proteomes" id="UP000050320"/>
    </source>
</evidence>
<reference evidence="13 16" key="1">
    <citation type="submission" date="2015-09" db="EMBL/GenBank/DDBJ databases">
        <title>Draft genome sequence of Acidiplasma aeolicum DSM 18409.</title>
        <authorList>
            <person name="Hemp J."/>
        </authorList>
    </citation>
    <scope>NUCLEOTIDE SEQUENCE [LARGE SCALE GENOMIC DNA]</scope>
    <source>
        <strain evidence="13 16">V</strain>
    </source>
</reference>
<evidence type="ECO:0000313" key="14">
    <source>
        <dbReference type="EMBL" id="KQB35775.1"/>
    </source>
</evidence>
<keyword evidence="15" id="KW-1185">Reference proteome</keyword>
<evidence type="ECO:0000256" key="10">
    <source>
        <dbReference type="RuleBase" id="RU363038"/>
    </source>
</evidence>
<keyword evidence="3 10" id="KW-0436">Ligase</keyword>
<dbReference type="InterPro" id="IPR001278">
    <property type="entry name" value="Arg-tRNA-ligase"/>
</dbReference>
<dbReference type="SUPFAM" id="SSF47323">
    <property type="entry name" value="Anticodon-binding domain of a subclass of class I aminoacyl-tRNA synthetases"/>
    <property type="match status" value="1"/>
</dbReference>
<dbReference type="Proteomes" id="UP000050320">
    <property type="component" value="Unassembled WGS sequence"/>
</dbReference>
<dbReference type="Gene3D" id="3.40.50.620">
    <property type="entry name" value="HUPs"/>
    <property type="match status" value="1"/>
</dbReference>
<dbReference type="InterPro" id="IPR005148">
    <property type="entry name" value="Arg-tRNA-synth_N"/>
</dbReference>
<dbReference type="PANTHER" id="PTHR11956:SF5">
    <property type="entry name" value="ARGININE--TRNA LIGASE, CYTOPLASMIC"/>
    <property type="match status" value="1"/>
</dbReference>
<proteinExistence type="inferred from homology"/>
<evidence type="ECO:0000256" key="3">
    <source>
        <dbReference type="ARBA" id="ARBA00022598"/>
    </source>
</evidence>
<dbReference type="Pfam" id="PF05746">
    <property type="entry name" value="DALR_1"/>
    <property type="match status" value="1"/>
</dbReference>
<evidence type="ECO:0000259" key="12">
    <source>
        <dbReference type="SMART" id="SM01016"/>
    </source>
</evidence>
<dbReference type="PANTHER" id="PTHR11956">
    <property type="entry name" value="ARGINYL-TRNA SYNTHETASE"/>
    <property type="match status" value="1"/>
</dbReference>
<comment type="similarity">
    <text evidence="1 10">Belongs to the class-I aminoacyl-tRNA synthetase family.</text>
</comment>
<reference evidence="14 15" key="2">
    <citation type="submission" date="2015-09" db="EMBL/GenBank/DDBJ databases">
        <title>Heavy metals and arsenic resistance mechanisms in polyextremophilic archaea of the family Ferroplasmaceae.</title>
        <authorList>
            <person name="Bulaev A.G."/>
            <person name="Kanygina A.V."/>
        </authorList>
    </citation>
    <scope>NUCLEOTIDE SEQUENCE [LARGE SCALE GENOMIC DNA]</scope>
    <source>
        <strain evidence="14 15">VT</strain>
    </source>
</reference>
<evidence type="ECO:0000256" key="6">
    <source>
        <dbReference type="ARBA" id="ARBA00022917"/>
    </source>
</evidence>
<name>A0A0N8PP64_9ARCH</name>
<feature type="domain" description="Arginyl tRNA synthetase N-terminal" evidence="12">
    <location>
        <begin position="5"/>
        <end position="77"/>
    </location>
</feature>
<evidence type="ECO:0000313" key="13">
    <source>
        <dbReference type="EMBL" id="KPV43453.1"/>
    </source>
</evidence>